<evidence type="ECO:0000313" key="2">
    <source>
        <dbReference type="Proteomes" id="UP001218218"/>
    </source>
</evidence>
<name>A0AAD7AEV0_9AGAR</name>
<protein>
    <submittedName>
        <fullName evidence="1">Uncharacterized protein</fullName>
    </submittedName>
</protein>
<comment type="caution">
    <text evidence="1">The sequence shown here is derived from an EMBL/GenBank/DDBJ whole genome shotgun (WGS) entry which is preliminary data.</text>
</comment>
<dbReference type="Gene3D" id="3.80.10.10">
    <property type="entry name" value="Ribonuclease Inhibitor"/>
    <property type="match status" value="1"/>
</dbReference>
<accession>A0AAD7AEV0</accession>
<organism evidence="1 2">
    <name type="scientific">Mycena albidolilacea</name>
    <dbReference type="NCBI Taxonomy" id="1033008"/>
    <lineage>
        <taxon>Eukaryota</taxon>
        <taxon>Fungi</taxon>
        <taxon>Dikarya</taxon>
        <taxon>Basidiomycota</taxon>
        <taxon>Agaricomycotina</taxon>
        <taxon>Agaricomycetes</taxon>
        <taxon>Agaricomycetidae</taxon>
        <taxon>Agaricales</taxon>
        <taxon>Marasmiineae</taxon>
        <taxon>Mycenaceae</taxon>
        <taxon>Mycena</taxon>
    </lineage>
</organism>
<gene>
    <name evidence="1" type="ORF">DFH08DRAFT_850351</name>
</gene>
<sequence>MLQVQELLDLTIDFLHDSRADLKRCATVSKSWLPAAQYHLFSYYVLQNVPDCQRLLNIPPHIRRLVTHLAISLNAWDNDAYTALGNVQLALSNLRKLSIYRFPPNSGLVVMQQLCSLPSITHIFMLRHEDPVRQSSLFMLRTAPLGILEISHRFDDDNYNKKITGSMPSPERRCIVDSIDIHSTDRGRKTLPQSLTRTLDISMLRRLRLSVHDCVDAKYLNQLLQYCTSVSDLEIHGTIGNSLEVLSAAKSLMTPQPVQDPSEGN</sequence>
<dbReference type="InterPro" id="IPR032675">
    <property type="entry name" value="LRR_dom_sf"/>
</dbReference>
<proteinExistence type="predicted"/>
<dbReference type="Proteomes" id="UP001218218">
    <property type="component" value="Unassembled WGS sequence"/>
</dbReference>
<dbReference type="AlphaFoldDB" id="A0AAD7AEV0"/>
<dbReference type="EMBL" id="JARIHO010000008">
    <property type="protein sequence ID" value="KAJ7356859.1"/>
    <property type="molecule type" value="Genomic_DNA"/>
</dbReference>
<reference evidence="1" key="1">
    <citation type="submission" date="2023-03" db="EMBL/GenBank/DDBJ databases">
        <title>Massive genome expansion in bonnet fungi (Mycena s.s.) driven by repeated elements and novel gene families across ecological guilds.</title>
        <authorList>
            <consortium name="Lawrence Berkeley National Laboratory"/>
            <person name="Harder C.B."/>
            <person name="Miyauchi S."/>
            <person name="Viragh M."/>
            <person name="Kuo A."/>
            <person name="Thoen E."/>
            <person name="Andreopoulos B."/>
            <person name="Lu D."/>
            <person name="Skrede I."/>
            <person name="Drula E."/>
            <person name="Henrissat B."/>
            <person name="Morin E."/>
            <person name="Kohler A."/>
            <person name="Barry K."/>
            <person name="LaButti K."/>
            <person name="Morin E."/>
            <person name="Salamov A."/>
            <person name="Lipzen A."/>
            <person name="Mereny Z."/>
            <person name="Hegedus B."/>
            <person name="Baldrian P."/>
            <person name="Stursova M."/>
            <person name="Weitz H."/>
            <person name="Taylor A."/>
            <person name="Grigoriev I.V."/>
            <person name="Nagy L.G."/>
            <person name="Martin F."/>
            <person name="Kauserud H."/>
        </authorList>
    </citation>
    <scope>NUCLEOTIDE SEQUENCE</scope>
    <source>
        <strain evidence="1">CBHHK002</strain>
    </source>
</reference>
<keyword evidence="2" id="KW-1185">Reference proteome</keyword>
<evidence type="ECO:0000313" key="1">
    <source>
        <dbReference type="EMBL" id="KAJ7356859.1"/>
    </source>
</evidence>